<dbReference type="PANTHER" id="PTHR12370">
    <property type="entry name" value="PHOSPHOLIPASE B-RELATED"/>
    <property type="match status" value="1"/>
</dbReference>
<dbReference type="GO" id="GO:0005576">
    <property type="term" value="C:extracellular region"/>
    <property type="evidence" value="ECO:0007669"/>
    <property type="project" value="TreeGrafter"/>
</dbReference>
<dbReference type="Gene3D" id="3.60.60.30">
    <property type="match status" value="1"/>
</dbReference>
<dbReference type="Pfam" id="PF04916">
    <property type="entry name" value="Phospholip_B"/>
    <property type="match status" value="1"/>
</dbReference>
<dbReference type="EMBL" id="MN740252">
    <property type="protein sequence ID" value="QHT96094.1"/>
    <property type="molecule type" value="Genomic_DNA"/>
</dbReference>
<accession>A0A6C0IS81</accession>
<keyword evidence="4" id="KW-0443">Lipid metabolism</keyword>
<name>A0A6C0IS81_9ZZZZ</name>
<sequence>MKGFKKIKNGVKYERNGWIYVSIKGKPFERGLAYGTLIRDDMKRVKEILNFIVYNDYGVKWEYFIETCKKYYTDKIKDGFPEFYEEMSGFAKGANMSVDEVVAWNNYFTLTESWWANMPEEEAIAIKGSITSNISSKEGGGQQERCSAFIAVGSDWTKDGKIVVAHNNFSNFVDGQLAKYVVDLQPEKGNRILMMGFPGWIWSGTDFFVTSAGIIGTETTMGGFINYENNIPISCRIRNAMQYGNSLDDYEKILLDGNSGDYANSWLFGDTNNNEIMRIELGLRFHNTERTKNGYFIGFNAPYDPRIRNLECVNTGFDDIRRHQGARKVRLNDLVLENKGELDINVAKNIISDHYDVYLNKENPCSRTCCSHYELDAREFMSDPSRPKPFQPRGALDGNVCDTEMAKNMSFLLRWGNSCGIPFDKNKFCNENRVWNHYRDYLDDRPQQPWTYFTININNNNNIKKSFKKKSIYQQKRKTSKNKKSV</sequence>
<evidence type="ECO:0000256" key="2">
    <source>
        <dbReference type="ARBA" id="ARBA00022801"/>
    </source>
</evidence>
<evidence type="ECO:0000313" key="6">
    <source>
        <dbReference type="EMBL" id="QHT96094.1"/>
    </source>
</evidence>
<proteinExistence type="predicted"/>
<keyword evidence="3" id="KW-0442">Lipid degradation</keyword>
<keyword evidence="5" id="KW-0325">Glycoprotein</keyword>
<keyword evidence="2" id="KW-0378">Hydrolase</keyword>
<dbReference type="PANTHER" id="PTHR12370:SF3">
    <property type="entry name" value="PHOSPHOLIPASE B-LIKE 2-RELATED"/>
    <property type="match status" value="1"/>
</dbReference>
<keyword evidence="1" id="KW-0732">Signal</keyword>
<organism evidence="6">
    <name type="scientific">viral metagenome</name>
    <dbReference type="NCBI Taxonomy" id="1070528"/>
    <lineage>
        <taxon>unclassified sequences</taxon>
        <taxon>metagenomes</taxon>
        <taxon>organismal metagenomes</taxon>
    </lineage>
</organism>
<dbReference type="AlphaFoldDB" id="A0A6C0IS81"/>
<dbReference type="GO" id="GO:0004620">
    <property type="term" value="F:phospholipase activity"/>
    <property type="evidence" value="ECO:0007669"/>
    <property type="project" value="InterPro"/>
</dbReference>
<evidence type="ECO:0000256" key="5">
    <source>
        <dbReference type="ARBA" id="ARBA00023180"/>
    </source>
</evidence>
<dbReference type="GO" id="GO:0009395">
    <property type="term" value="P:phospholipid catabolic process"/>
    <property type="evidence" value="ECO:0007669"/>
    <property type="project" value="TreeGrafter"/>
</dbReference>
<reference evidence="6" key="1">
    <citation type="journal article" date="2020" name="Nature">
        <title>Giant virus diversity and host interactions through global metagenomics.</title>
        <authorList>
            <person name="Schulz F."/>
            <person name="Roux S."/>
            <person name="Paez-Espino D."/>
            <person name="Jungbluth S."/>
            <person name="Walsh D.A."/>
            <person name="Denef V.J."/>
            <person name="McMahon K.D."/>
            <person name="Konstantinidis K.T."/>
            <person name="Eloe-Fadrosh E.A."/>
            <person name="Kyrpides N.C."/>
            <person name="Woyke T."/>
        </authorList>
    </citation>
    <scope>NUCLEOTIDE SEQUENCE</scope>
    <source>
        <strain evidence="6">GVMAG-M-3300024301-20</strain>
    </source>
</reference>
<dbReference type="InterPro" id="IPR047794">
    <property type="entry name" value="C45_proenzyme-like"/>
</dbReference>
<evidence type="ECO:0000256" key="1">
    <source>
        <dbReference type="ARBA" id="ARBA00022729"/>
    </source>
</evidence>
<dbReference type="InterPro" id="IPR007000">
    <property type="entry name" value="PLipase_B-like"/>
</dbReference>
<protein>
    <submittedName>
        <fullName evidence="6">Uncharacterized protein</fullName>
    </submittedName>
</protein>
<evidence type="ECO:0000256" key="3">
    <source>
        <dbReference type="ARBA" id="ARBA00022963"/>
    </source>
</evidence>
<dbReference type="NCBIfam" id="NF040521">
    <property type="entry name" value="C45_proenzyme"/>
    <property type="match status" value="1"/>
</dbReference>
<evidence type="ECO:0000256" key="4">
    <source>
        <dbReference type="ARBA" id="ARBA00023098"/>
    </source>
</evidence>